<sequence length="85" mass="9818">MNNDLSNLNALSEKIITSFAGVINEFENFHHFLLKFARKERVIQRRTDIFVQALEILGFVTEIDAQTYALTMDLDKGNLVFRAIK</sequence>
<reference evidence="2" key="1">
    <citation type="submission" date="2016-12" db="EMBL/GenBank/DDBJ databases">
        <authorList>
            <person name="Gulvik C.A."/>
        </authorList>
    </citation>
    <scope>NUCLEOTIDE SEQUENCE [LARGE SCALE GENOMIC DNA]</scope>
    <source>
        <strain evidence="2">NED12-00049-6B</strain>
    </source>
</reference>
<organism evidence="1 2">
    <name type="scientific">Streptococcus cuniculi</name>
    <dbReference type="NCBI Taxonomy" id="1432788"/>
    <lineage>
        <taxon>Bacteria</taxon>
        <taxon>Bacillati</taxon>
        <taxon>Bacillota</taxon>
        <taxon>Bacilli</taxon>
        <taxon>Lactobacillales</taxon>
        <taxon>Streptococcaceae</taxon>
        <taxon>Streptococcus</taxon>
    </lineage>
</organism>
<dbReference type="Proteomes" id="UP000186890">
    <property type="component" value="Unassembled WGS sequence"/>
</dbReference>
<dbReference type="AlphaFoldDB" id="A0A1Q8EAS6"/>
<comment type="caution">
    <text evidence="1">The sequence shown here is derived from an EMBL/GenBank/DDBJ whole genome shotgun (WGS) entry which is preliminary data.</text>
</comment>
<dbReference type="EMBL" id="MSJM01000001">
    <property type="protein sequence ID" value="OLF48897.1"/>
    <property type="molecule type" value="Genomic_DNA"/>
</dbReference>
<evidence type="ECO:0000313" key="2">
    <source>
        <dbReference type="Proteomes" id="UP000186890"/>
    </source>
</evidence>
<name>A0A1Q8EAS6_9STRE</name>
<proteinExistence type="predicted"/>
<protein>
    <submittedName>
        <fullName evidence="1">Uncharacterized protein</fullName>
    </submittedName>
</protein>
<evidence type="ECO:0000313" key="1">
    <source>
        <dbReference type="EMBL" id="OLF48897.1"/>
    </source>
</evidence>
<gene>
    <name evidence="1" type="ORF">BU202_01025</name>
</gene>
<keyword evidence="2" id="KW-1185">Reference proteome</keyword>
<accession>A0A1Q8EAS6</accession>